<evidence type="ECO:0000313" key="5">
    <source>
        <dbReference type="EMBL" id="ERF60799.1"/>
    </source>
</evidence>
<keyword evidence="4" id="KW-0460">Magnesium</keyword>
<dbReference type="Proteomes" id="UP000016412">
    <property type="component" value="Unassembled WGS sequence"/>
</dbReference>
<dbReference type="InterPro" id="IPR023214">
    <property type="entry name" value="HAD_sf"/>
</dbReference>
<feature type="binding site" evidence="3">
    <location>
        <position position="204"/>
    </location>
    <ligand>
        <name>substrate</name>
    </ligand>
</feature>
<dbReference type="PANTHER" id="PTHR19288">
    <property type="entry name" value="4-NITROPHENYLPHOSPHATASE-RELATED"/>
    <property type="match status" value="1"/>
</dbReference>
<evidence type="ECO:0000256" key="3">
    <source>
        <dbReference type="PIRSR" id="PIRSR000915-2"/>
    </source>
</evidence>
<dbReference type="SUPFAM" id="SSF56784">
    <property type="entry name" value="HAD-like"/>
    <property type="match status" value="1"/>
</dbReference>
<evidence type="ECO:0000256" key="2">
    <source>
        <dbReference type="PIRSR" id="PIRSR000915-1"/>
    </source>
</evidence>
<dbReference type="NCBIfam" id="TIGR01460">
    <property type="entry name" value="HAD-SF-IIA"/>
    <property type="match status" value="1"/>
</dbReference>
<keyword evidence="8" id="KW-1185">Reference proteome</keyword>
<keyword evidence="4" id="KW-0479">Metal-binding</keyword>
<reference evidence="7 8" key="1">
    <citation type="submission" date="2013-08" db="EMBL/GenBank/DDBJ databases">
        <authorList>
            <person name="Durkin A.S."/>
            <person name="Haft D.R."/>
            <person name="McCorrison J."/>
            <person name="Torralba M."/>
            <person name="Gillis M."/>
            <person name="Haft D.H."/>
            <person name="Methe B."/>
            <person name="Sutton G."/>
            <person name="Nelson K.E."/>
        </authorList>
    </citation>
    <scope>NUCLEOTIDE SEQUENCE [LARGE SCALE GENOMIC DNA]</scope>
    <source>
        <strain evidence="6 8">ATCC 35536</strain>
        <strain evidence="5 7">VPI DR56BR1116</strain>
    </source>
</reference>
<evidence type="ECO:0000313" key="7">
    <source>
        <dbReference type="Proteomes" id="UP000016412"/>
    </source>
</evidence>
<evidence type="ECO:0000256" key="1">
    <source>
        <dbReference type="PIRNR" id="PIRNR000915"/>
    </source>
</evidence>
<evidence type="ECO:0000313" key="8">
    <source>
        <dbReference type="Proteomes" id="UP000016646"/>
    </source>
</evidence>
<feature type="binding site" evidence="4">
    <location>
        <position position="34"/>
    </location>
    <ligand>
        <name>Mg(2+)</name>
        <dbReference type="ChEBI" id="CHEBI:18420"/>
    </ligand>
</feature>
<accession>U1GW42</accession>
<dbReference type="EMBL" id="AUZJ01000033">
    <property type="protein sequence ID" value="ERF60799.1"/>
    <property type="molecule type" value="Genomic_DNA"/>
</dbReference>
<dbReference type="PANTHER" id="PTHR19288:SF46">
    <property type="entry name" value="HALOACID DEHALOGENASE-LIKE HYDROLASE DOMAIN-CONTAINING PROTEIN 2"/>
    <property type="match status" value="1"/>
</dbReference>
<comment type="cofactor">
    <cofactor evidence="4">
        <name>Mg(2+)</name>
        <dbReference type="ChEBI" id="CHEBI:18420"/>
    </cofactor>
    <text evidence="4">Divalent metal ions. Mg(2+) is the most effective.</text>
</comment>
<dbReference type="InterPro" id="IPR006357">
    <property type="entry name" value="HAD-SF_hydro_IIA"/>
</dbReference>
<dbReference type="EMBL" id="AVQI01000032">
    <property type="protein sequence ID" value="ERK03498.1"/>
    <property type="molecule type" value="Genomic_DNA"/>
</dbReference>
<dbReference type="GO" id="GO:0046872">
    <property type="term" value="F:metal ion binding"/>
    <property type="evidence" value="ECO:0007669"/>
    <property type="project" value="UniProtKB-KW"/>
</dbReference>
<dbReference type="PATRIC" id="fig|1125725.3.peg.1233"/>
<dbReference type="OrthoDB" id="9810449at2"/>
<evidence type="ECO:0000313" key="6">
    <source>
        <dbReference type="EMBL" id="ERK03498.1"/>
    </source>
</evidence>
<proteinExistence type="inferred from homology"/>
<comment type="caution">
    <text evidence="5">The sequence shown here is derived from an EMBL/GenBank/DDBJ whole genome shotgun (WGS) entry which is preliminary data.</text>
</comment>
<name>U1GW42_TRESO</name>
<evidence type="ECO:0000256" key="4">
    <source>
        <dbReference type="PIRSR" id="PIRSR000915-3"/>
    </source>
</evidence>
<dbReference type="Gene3D" id="3.40.50.1000">
    <property type="entry name" value="HAD superfamily/HAD-like"/>
    <property type="match status" value="2"/>
</dbReference>
<dbReference type="InterPro" id="IPR036412">
    <property type="entry name" value="HAD-like_sf"/>
</dbReference>
<dbReference type="GO" id="GO:0005737">
    <property type="term" value="C:cytoplasm"/>
    <property type="evidence" value="ECO:0007669"/>
    <property type="project" value="TreeGrafter"/>
</dbReference>
<feature type="binding site" evidence="4">
    <location>
        <position position="32"/>
    </location>
    <ligand>
        <name>Mg(2+)</name>
        <dbReference type="ChEBI" id="CHEBI:18420"/>
    </ligand>
</feature>
<dbReference type="Proteomes" id="UP000016646">
    <property type="component" value="Unassembled WGS sequence"/>
</dbReference>
<feature type="active site" description="Proton donor" evidence="2">
    <location>
        <position position="34"/>
    </location>
</feature>
<dbReference type="PIRSF" id="PIRSF000915">
    <property type="entry name" value="PGP-type_phosphatase"/>
    <property type="match status" value="1"/>
</dbReference>
<feature type="binding site" evidence="4">
    <location>
        <position position="230"/>
    </location>
    <ligand>
        <name>Mg(2+)</name>
        <dbReference type="ChEBI" id="CHEBI:18420"/>
    </ligand>
</feature>
<dbReference type="eggNOG" id="COG0647">
    <property type="taxonomic scope" value="Bacteria"/>
</dbReference>
<dbReference type="RefSeq" id="WP_021330253.1">
    <property type="nucleotide sequence ID" value="NZ_AUZJ01000033.1"/>
</dbReference>
<dbReference type="STRING" id="1125725.HMPREF1325_0470"/>
<dbReference type="AlphaFoldDB" id="U1GW42"/>
<dbReference type="GO" id="GO:0016791">
    <property type="term" value="F:phosphatase activity"/>
    <property type="evidence" value="ECO:0007669"/>
    <property type="project" value="TreeGrafter"/>
</dbReference>
<dbReference type="Pfam" id="PF13242">
    <property type="entry name" value="Hydrolase_like"/>
    <property type="match status" value="1"/>
</dbReference>
<sequence length="281" mass="30668">MLNYNDPKDVEAFNKGIDRAALVNSCKHFVLDMDGTFYLGNTILPGSLDFLKTLEKTGRDYLFFTNNSSKSPDVYIEKLAGMNCVISRKQIMTSGDVTIEYLNAAYPGKRVYLVGTEALIKSFREGGIGLVEDDPDIVVIGFDTTLTYEKIVKASDYVRAGAVYLATHPDINCPVENGYITDVGAFCAMISLSAGVGEVKSLGKPNPETVDMAMLRAGWKNRSEIAFVGDRLYTDIAVGVNNGAHGLLVLTGEANMRDVQKSDTKPDAIFRDLSEIGSFLK</sequence>
<gene>
    <name evidence="6" type="ORF">HMPREF0860_2507</name>
    <name evidence="5" type="ORF">HMPREF1325_0470</name>
</gene>
<organism evidence="5 7">
    <name type="scientific">Treponema socranskii subsp. socranskii VPI DR56BR1116 = ATCC 35536</name>
    <dbReference type="NCBI Taxonomy" id="1125725"/>
    <lineage>
        <taxon>Bacteria</taxon>
        <taxon>Pseudomonadati</taxon>
        <taxon>Spirochaetota</taxon>
        <taxon>Spirochaetia</taxon>
        <taxon>Spirochaetales</taxon>
        <taxon>Treponemataceae</taxon>
        <taxon>Treponema</taxon>
    </lineage>
</organism>
<keyword evidence="5" id="KW-0378">Hydrolase</keyword>
<feature type="active site" description="Nucleophile" evidence="2">
    <location>
        <position position="32"/>
    </location>
</feature>
<dbReference type="Pfam" id="PF13344">
    <property type="entry name" value="Hydrolase_6"/>
    <property type="match status" value="1"/>
</dbReference>
<protein>
    <submittedName>
        <fullName evidence="5">HAD hydrolase, TIGR01457 family</fullName>
    </submittedName>
</protein>
<comment type="similarity">
    <text evidence="1">Belongs to the HAD-like hydrolase superfamily.</text>
</comment>